<evidence type="ECO:0000313" key="2">
    <source>
        <dbReference type="EMBL" id="KKL45562.1"/>
    </source>
</evidence>
<dbReference type="EMBL" id="LAZR01034342">
    <property type="protein sequence ID" value="KKL45562.1"/>
    <property type="molecule type" value="Genomic_DNA"/>
</dbReference>
<gene>
    <name evidence="2" type="ORF">LCGC14_2354400</name>
</gene>
<dbReference type="Pfam" id="PF00563">
    <property type="entry name" value="EAL"/>
    <property type="match status" value="1"/>
</dbReference>
<dbReference type="SUPFAM" id="SSF141868">
    <property type="entry name" value="EAL domain-like"/>
    <property type="match status" value="1"/>
</dbReference>
<dbReference type="GO" id="GO:0071111">
    <property type="term" value="F:cyclic-guanylate-specific phosphodiesterase activity"/>
    <property type="evidence" value="ECO:0007669"/>
    <property type="project" value="InterPro"/>
</dbReference>
<dbReference type="AlphaFoldDB" id="A0A0F9F370"/>
<organism evidence="2">
    <name type="scientific">marine sediment metagenome</name>
    <dbReference type="NCBI Taxonomy" id="412755"/>
    <lineage>
        <taxon>unclassified sequences</taxon>
        <taxon>metagenomes</taxon>
        <taxon>ecological metagenomes</taxon>
    </lineage>
</organism>
<dbReference type="Gene3D" id="3.20.20.450">
    <property type="entry name" value="EAL domain"/>
    <property type="match status" value="1"/>
</dbReference>
<sequence length="102" mass="11194">EGDGIKLDGTLIRQIVNDQDIYLYIEHIASFAKQLNLQLIAENVESRPIVNALRKANVTLMQGNHFSEAAPQVNPVVKNALPMGALAGDSVDHSPNIYVRTE</sequence>
<dbReference type="InterPro" id="IPR035919">
    <property type="entry name" value="EAL_sf"/>
</dbReference>
<feature type="domain" description="EAL" evidence="1">
    <location>
        <begin position="1"/>
        <end position="83"/>
    </location>
</feature>
<dbReference type="PROSITE" id="PS50883">
    <property type="entry name" value="EAL"/>
    <property type="match status" value="1"/>
</dbReference>
<accession>A0A0F9F370</accession>
<proteinExistence type="predicted"/>
<dbReference type="PANTHER" id="PTHR33121">
    <property type="entry name" value="CYCLIC DI-GMP PHOSPHODIESTERASE PDEF"/>
    <property type="match status" value="1"/>
</dbReference>
<comment type="caution">
    <text evidence="2">The sequence shown here is derived from an EMBL/GenBank/DDBJ whole genome shotgun (WGS) entry which is preliminary data.</text>
</comment>
<name>A0A0F9F370_9ZZZZ</name>
<evidence type="ECO:0000259" key="1">
    <source>
        <dbReference type="PROSITE" id="PS50883"/>
    </source>
</evidence>
<dbReference type="PANTHER" id="PTHR33121:SF70">
    <property type="entry name" value="SIGNALING PROTEIN YKOW"/>
    <property type="match status" value="1"/>
</dbReference>
<feature type="non-terminal residue" evidence="2">
    <location>
        <position position="1"/>
    </location>
</feature>
<dbReference type="InterPro" id="IPR001633">
    <property type="entry name" value="EAL_dom"/>
</dbReference>
<reference evidence="2" key="1">
    <citation type="journal article" date="2015" name="Nature">
        <title>Complex archaea that bridge the gap between prokaryotes and eukaryotes.</title>
        <authorList>
            <person name="Spang A."/>
            <person name="Saw J.H."/>
            <person name="Jorgensen S.L."/>
            <person name="Zaremba-Niedzwiedzka K."/>
            <person name="Martijn J."/>
            <person name="Lind A.E."/>
            <person name="van Eijk R."/>
            <person name="Schleper C."/>
            <person name="Guy L."/>
            <person name="Ettema T.J."/>
        </authorList>
    </citation>
    <scope>NUCLEOTIDE SEQUENCE</scope>
</reference>
<dbReference type="InterPro" id="IPR050706">
    <property type="entry name" value="Cyclic-di-GMP_PDE-like"/>
</dbReference>
<protein>
    <recommendedName>
        <fullName evidence="1">EAL domain-containing protein</fullName>
    </recommendedName>
</protein>